<keyword evidence="2" id="KW-0521">NADP</keyword>
<evidence type="ECO:0000313" key="4">
    <source>
        <dbReference type="EMBL" id="KAB3522965.1"/>
    </source>
</evidence>
<comment type="pathway">
    <text evidence="2">Carbohydrate biosynthesis; dTDP-L-rhamnose biosynthesis.</text>
</comment>
<evidence type="ECO:0000259" key="3">
    <source>
        <dbReference type="Pfam" id="PF04321"/>
    </source>
</evidence>
<gene>
    <name evidence="4" type="primary">rfbD</name>
    <name evidence="4" type="ORF">F8377_02030</name>
</gene>
<keyword evidence="2 4" id="KW-0560">Oxidoreductase</keyword>
<dbReference type="PANTHER" id="PTHR10491:SF4">
    <property type="entry name" value="METHIONINE ADENOSYLTRANSFERASE 2 SUBUNIT BETA"/>
    <property type="match status" value="1"/>
</dbReference>
<comment type="function">
    <text evidence="2">Catalyzes the reduction of dTDP-6-deoxy-L-lyxo-4-hexulose to yield dTDP-L-rhamnose.</text>
</comment>
<accession>A0ABQ6VF97</accession>
<dbReference type="Gene3D" id="3.90.25.10">
    <property type="entry name" value="UDP-galactose 4-epimerase, domain 1"/>
    <property type="match status" value="1"/>
</dbReference>
<dbReference type="EMBL" id="WBZJ01000001">
    <property type="protein sequence ID" value="KAB3522965.1"/>
    <property type="molecule type" value="Genomic_DNA"/>
</dbReference>
<sequence length="296" mass="31529">MCGLLVRVCSQKLIVVGAAGQVGRAVCQLVPDAVALTRRELDLTGDVRSACRLYSTPGATLLNLSAFTAVDAAEDAARAEEVWAVNGRAPGELALACAETGMRMIHVSTDYVFSGDRPEGQLNGEADPVGPVNEYGRSKLAGERAALAAGATVVRTSWVYTGPENTGGDFVKTMVDLASRGVDLRVVDDQWGRPTRALDLARALVDLAEAGVGDNQLLHIAGSGEPITWFTFARAVFEEAGFDPARVSPVPTREYPTAAQRPLNAALDTSAYEKLCESVKLTPMPAWRESLREALR</sequence>
<dbReference type="SUPFAM" id="SSF51735">
    <property type="entry name" value="NAD(P)-binding Rossmann-fold domains"/>
    <property type="match status" value="1"/>
</dbReference>
<comment type="similarity">
    <text evidence="1 2">Belongs to the dTDP-4-dehydrorhamnose reductase family.</text>
</comment>
<dbReference type="InterPro" id="IPR029903">
    <property type="entry name" value="RmlD-like-bd"/>
</dbReference>
<organism evidence="4 5">
    <name type="scientific">Corynebacterium zhongnanshanii</name>
    <dbReference type="NCBI Taxonomy" id="2768834"/>
    <lineage>
        <taxon>Bacteria</taxon>
        <taxon>Bacillati</taxon>
        <taxon>Actinomycetota</taxon>
        <taxon>Actinomycetes</taxon>
        <taxon>Mycobacteriales</taxon>
        <taxon>Corynebacteriaceae</taxon>
        <taxon>Corynebacterium</taxon>
    </lineage>
</organism>
<protein>
    <recommendedName>
        <fullName evidence="2">dTDP-4-dehydrorhamnose reductase</fullName>
        <ecNumber evidence="2">1.1.1.133</ecNumber>
    </recommendedName>
</protein>
<evidence type="ECO:0000313" key="5">
    <source>
        <dbReference type="Proteomes" id="UP000436181"/>
    </source>
</evidence>
<dbReference type="InterPro" id="IPR005913">
    <property type="entry name" value="dTDP_dehydrorham_reduct"/>
</dbReference>
<name>A0ABQ6VF97_9CORY</name>
<dbReference type="EC" id="1.1.1.133" evidence="2"/>
<evidence type="ECO:0000256" key="2">
    <source>
        <dbReference type="RuleBase" id="RU364082"/>
    </source>
</evidence>
<keyword evidence="5" id="KW-1185">Reference proteome</keyword>
<proteinExistence type="inferred from homology"/>
<comment type="caution">
    <text evidence="4">The sequence shown here is derived from an EMBL/GenBank/DDBJ whole genome shotgun (WGS) entry which is preliminary data.</text>
</comment>
<dbReference type="PANTHER" id="PTHR10491">
    <property type="entry name" value="DTDP-4-DEHYDRORHAMNOSE REDUCTASE"/>
    <property type="match status" value="1"/>
</dbReference>
<evidence type="ECO:0000256" key="1">
    <source>
        <dbReference type="ARBA" id="ARBA00010944"/>
    </source>
</evidence>
<dbReference type="Pfam" id="PF04321">
    <property type="entry name" value="RmlD_sub_bind"/>
    <property type="match status" value="1"/>
</dbReference>
<dbReference type="InterPro" id="IPR036291">
    <property type="entry name" value="NAD(P)-bd_dom_sf"/>
</dbReference>
<dbReference type="Gene3D" id="3.40.50.720">
    <property type="entry name" value="NAD(P)-binding Rossmann-like Domain"/>
    <property type="match status" value="1"/>
</dbReference>
<dbReference type="NCBIfam" id="TIGR01214">
    <property type="entry name" value="rmlD"/>
    <property type="match status" value="1"/>
</dbReference>
<reference evidence="4 5" key="1">
    <citation type="submission" date="2019-10" db="EMBL/GenBank/DDBJ databases">
        <title>Corynebacterium sp novel species isolated from the respiratory tract of Marmot.</title>
        <authorList>
            <person name="Zhang G."/>
        </authorList>
    </citation>
    <scope>NUCLEOTIDE SEQUENCE [LARGE SCALE GENOMIC DNA]</scope>
    <source>
        <strain evidence="4 5">336</strain>
    </source>
</reference>
<dbReference type="CDD" id="cd05254">
    <property type="entry name" value="dTDP_HR_like_SDR_e"/>
    <property type="match status" value="1"/>
</dbReference>
<dbReference type="Proteomes" id="UP000436181">
    <property type="component" value="Unassembled WGS sequence"/>
</dbReference>
<dbReference type="GO" id="GO:0008831">
    <property type="term" value="F:dTDP-4-dehydrorhamnose reductase activity"/>
    <property type="evidence" value="ECO:0007669"/>
    <property type="project" value="UniProtKB-EC"/>
</dbReference>
<feature type="domain" description="RmlD-like substrate binding" evidence="3">
    <location>
        <begin position="12"/>
        <end position="295"/>
    </location>
</feature>